<keyword evidence="3" id="KW-1185">Reference proteome</keyword>
<dbReference type="Proteomes" id="UP000305778">
    <property type="component" value="Unassembled WGS sequence"/>
</dbReference>
<evidence type="ECO:0000313" key="2">
    <source>
        <dbReference type="EMBL" id="TKA06350.1"/>
    </source>
</evidence>
<reference evidence="2 3" key="1">
    <citation type="submission" date="2019-04" db="EMBL/GenBank/DDBJ databases">
        <title>Streptomyces oryziradicis sp. nov., a novel actinomycete isolated from rhizosphere soil of rice (Oryza sativa L.).</title>
        <authorList>
            <person name="Li C."/>
        </authorList>
    </citation>
    <scope>NUCLEOTIDE SEQUENCE [LARGE SCALE GENOMIC DNA]</scope>
    <source>
        <strain evidence="2 3">NEAU-C40</strain>
    </source>
</reference>
<comment type="caution">
    <text evidence="2">The sequence shown here is derived from an EMBL/GenBank/DDBJ whole genome shotgun (WGS) entry which is preliminary data.</text>
</comment>
<gene>
    <name evidence="2" type="ORF">FCI23_32435</name>
</gene>
<accession>A0A4U0SAK1</accession>
<protein>
    <submittedName>
        <fullName evidence="2">Uncharacterized protein</fullName>
    </submittedName>
</protein>
<evidence type="ECO:0000313" key="3">
    <source>
        <dbReference type="Proteomes" id="UP000305778"/>
    </source>
</evidence>
<proteinExistence type="predicted"/>
<dbReference type="AlphaFoldDB" id="A0A4U0SAK1"/>
<dbReference type="RefSeq" id="WP_136727596.1">
    <property type="nucleotide sequence ID" value="NZ_SUMC01000040.1"/>
</dbReference>
<sequence length="91" mass="9850">MEQGLLALLKQHEEAARRRLEELRAGLAVLNERIAAAEGELSDLVVTQATLARVLCERDADEPGFEQVSVRDADPDDLPGFLPPVVCIATG</sequence>
<organism evidence="2 3">
    <name type="scientific">Actinacidiphila oryziradicis</name>
    <dbReference type="NCBI Taxonomy" id="2571141"/>
    <lineage>
        <taxon>Bacteria</taxon>
        <taxon>Bacillati</taxon>
        <taxon>Actinomycetota</taxon>
        <taxon>Actinomycetes</taxon>
        <taxon>Kitasatosporales</taxon>
        <taxon>Streptomycetaceae</taxon>
        <taxon>Actinacidiphila</taxon>
    </lineage>
</organism>
<name>A0A4U0SAK1_9ACTN</name>
<feature type="coiled-coil region" evidence="1">
    <location>
        <begin position="6"/>
        <end position="47"/>
    </location>
</feature>
<keyword evidence="1" id="KW-0175">Coiled coil</keyword>
<evidence type="ECO:0000256" key="1">
    <source>
        <dbReference type="SAM" id="Coils"/>
    </source>
</evidence>
<dbReference type="EMBL" id="SUMC01000040">
    <property type="protein sequence ID" value="TKA06350.1"/>
    <property type="molecule type" value="Genomic_DNA"/>
</dbReference>